<dbReference type="InterPro" id="IPR029162">
    <property type="entry name" value="InaF-motif"/>
</dbReference>
<dbReference type="EMBL" id="GAKP01015875">
    <property type="protein sequence ID" value="JAC43077.1"/>
    <property type="molecule type" value="Transcribed_RNA"/>
</dbReference>
<evidence type="ECO:0000256" key="2">
    <source>
        <dbReference type="SAM" id="Phobius"/>
    </source>
</evidence>
<keyword evidence="2" id="KW-1133">Transmembrane helix</keyword>
<protein>
    <submittedName>
        <fullName evidence="3">Uncharacterized protein</fullName>
    </submittedName>
</protein>
<evidence type="ECO:0000313" key="3">
    <source>
        <dbReference type="EMBL" id="JAC43077.1"/>
    </source>
</evidence>
<dbReference type="PANTHER" id="PTHR34929:SF1">
    <property type="entry name" value="INAF MOTIF CONTAINING 2"/>
    <property type="match status" value="1"/>
</dbReference>
<feature type="compositionally biased region" description="Basic residues" evidence="1">
    <location>
        <begin position="227"/>
        <end position="254"/>
    </location>
</feature>
<dbReference type="PANTHER" id="PTHR34929">
    <property type="entry name" value="ZGC:153157"/>
    <property type="match status" value="1"/>
</dbReference>
<sequence length="357" mass="39792">MSSKVSSLEEKVKLPPTETISRCYQPPGKNRKVIRILTVAVYVLCVSLAAIMLSLYYIFIWDPTIRPFVTKGNQCDKIVIPEKIAIRLLNSSEVTAEQFYKHILEQYRILNQLQQQRQQFLQKQHIHLQQLAAANKFQEIFATATIIQANANDPLRKPITPTNGTFLLDPSQPIVNSLEPRIPILDTAQAPIPVLAPASALATALSSSSSSSSSSAALAAASATNGHIKRKSHRKHYNNNNHHRHTSRKNHRKSTAVTASGNGNNNADNNNNSNNDYEPEPFVVESPPMNPPILSVVQEPYTQLPIPLVLNSREDKRPLYYTHSERRGGSGGARKRAGYETQTYMNPLLTGELIFEK</sequence>
<organism evidence="3">
    <name type="scientific">Bactrocera dorsalis</name>
    <name type="common">Oriental fruit fly</name>
    <name type="synonym">Dacus dorsalis</name>
    <dbReference type="NCBI Taxonomy" id="27457"/>
    <lineage>
        <taxon>Eukaryota</taxon>
        <taxon>Metazoa</taxon>
        <taxon>Ecdysozoa</taxon>
        <taxon>Arthropoda</taxon>
        <taxon>Hexapoda</taxon>
        <taxon>Insecta</taxon>
        <taxon>Pterygota</taxon>
        <taxon>Neoptera</taxon>
        <taxon>Endopterygota</taxon>
        <taxon>Diptera</taxon>
        <taxon>Brachycera</taxon>
        <taxon>Muscomorpha</taxon>
        <taxon>Tephritoidea</taxon>
        <taxon>Tephritidae</taxon>
        <taxon>Bactrocera</taxon>
        <taxon>Bactrocera</taxon>
    </lineage>
</organism>
<dbReference type="AlphaFoldDB" id="A0A034VLT7"/>
<feature type="region of interest" description="Disordered" evidence="1">
    <location>
        <begin position="221"/>
        <end position="283"/>
    </location>
</feature>
<accession>A0A034VLT7</accession>
<keyword evidence="2" id="KW-0812">Transmembrane</keyword>
<reference evidence="3" key="1">
    <citation type="journal article" date="2014" name="BMC Genomics">
        <title>Characterizing the developmental transcriptome of the oriental fruit fly, Bactrocera dorsalis (Diptera: Tephritidae) through comparative genomic analysis with Drosophila melanogaster utilizing modENCODE datasets.</title>
        <authorList>
            <person name="Geib S.M."/>
            <person name="Calla B."/>
            <person name="Hall B."/>
            <person name="Hou S."/>
            <person name="Manoukis N.C."/>
        </authorList>
    </citation>
    <scope>NUCLEOTIDE SEQUENCE</scope>
    <source>
        <strain evidence="3">Punador</strain>
    </source>
</reference>
<keyword evidence="2" id="KW-0472">Membrane</keyword>
<feature type="compositionally biased region" description="Low complexity" evidence="1">
    <location>
        <begin position="259"/>
        <end position="276"/>
    </location>
</feature>
<evidence type="ECO:0000256" key="1">
    <source>
        <dbReference type="SAM" id="MobiDB-lite"/>
    </source>
</evidence>
<dbReference type="OrthoDB" id="8113027at2759"/>
<feature type="transmembrane region" description="Helical" evidence="2">
    <location>
        <begin position="39"/>
        <end position="61"/>
    </location>
</feature>
<name>A0A034VLT7_BACDO</name>
<dbReference type="Pfam" id="PF15018">
    <property type="entry name" value="InaF-motif"/>
    <property type="match status" value="1"/>
</dbReference>
<proteinExistence type="predicted"/>